<dbReference type="Proteomes" id="UP000426265">
    <property type="component" value="Unassembled WGS sequence"/>
</dbReference>
<protein>
    <submittedName>
        <fullName evidence="1">Uncharacterized protein</fullName>
    </submittedName>
</protein>
<gene>
    <name evidence="1" type="ORF">AN1_LOCUS3800</name>
</gene>
<dbReference type="AlphaFoldDB" id="A0A654EGB8"/>
<organism evidence="1 2">
    <name type="scientific">Arabidopsis thaliana</name>
    <name type="common">Mouse-ear cress</name>
    <dbReference type="NCBI Taxonomy" id="3702"/>
    <lineage>
        <taxon>Eukaryota</taxon>
        <taxon>Viridiplantae</taxon>
        <taxon>Streptophyta</taxon>
        <taxon>Embryophyta</taxon>
        <taxon>Tracheophyta</taxon>
        <taxon>Spermatophyta</taxon>
        <taxon>Magnoliopsida</taxon>
        <taxon>eudicotyledons</taxon>
        <taxon>Gunneridae</taxon>
        <taxon>Pentapetalae</taxon>
        <taxon>rosids</taxon>
        <taxon>malvids</taxon>
        <taxon>Brassicales</taxon>
        <taxon>Brassicaceae</taxon>
        <taxon>Camelineae</taxon>
        <taxon>Arabidopsis</taxon>
    </lineage>
</organism>
<sequence length="103" mass="12094">MNSKWKKPISLCPQVQVRLNEGKFLANPKVRLSTRDKWECLPVNWEKFMLSGEEETTHFRCGGCNGDNHKENKKATVEIKHFLHPKHSLRLALMKGRETRKCY</sequence>
<accession>A0A654EGB8</accession>
<dbReference type="SUPFAM" id="SSF57889">
    <property type="entry name" value="Cysteine-rich domain"/>
    <property type="match status" value="1"/>
</dbReference>
<evidence type="ECO:0000313" key="2">
    <source>
        <dbReference type="Proteomes" id="UP000426265"/>
    </source>
</evidence>
<dbReference type="EMBL" id="CACRSJ010000104">
    <property type="protein sequence ID" value="VYS48317.1"/>
    <property type="molecule type" value="Genomic_DNA"/>
</dbReference>
<proteinExistence type="predicted"/>
<dbReference type="InterPro" id="IPR046349">
    <property type="entry name" value="C1-like_sf"/>
</dbReference>
<name>A0A654EGB8_ARATH</name>
<evidence type="ECO:0000313" key="1">
    <source>
        <dbReference type="EMBL" id="VYS48317.1"/>
    </source>
</evidence>
<reference evidence="1 2" key="1">
    <citation type="submission" date="2019-11" db="EMBL/GenBank/DDBJ databases">
        <authorList>
            <person name="Jiao W.-B."/>
            <person name="Schneeberger K."/>
        </authorList>
    </citation>
    <scope>NUCLEOTIDE SEQUENCE [LARGE SCALE GENOMIC DNA]</scope>
    <source>
        <strain evidence="2">cv. An-1</strain>
    </source>
</reference>